<dbReference type="SUPFAM" id="SSF160443">
    <property type="entry name" value="SMR domain-like"/>
    <property type="match status" value="1"/>
</dbReference>
<feature type="compositionally biased region" description="Low complexity" evidence="1">
    <location>
        <begin position="39"/>
        <end position="51"/>
    </location>
</feature>
<feature type="region of interest" description="Disordered" evidence="1">
    <location>
        <begin position="264"/>
        <end position="287"/>
    </location>
</feature>
<feature type="compositionally biased region" description="Low complexity" evidence="1">
    <location>
        <begin position="573"/>
        <end position="590"/>
    </location>
</feature>
<feature type="compositionally biased region" description="Pro residues" evidence="1">
    <location>
        <begin position="20"/>
        <end position="38"/>
    </location>
</feature>
<dbReference type="EMBL" id="CH964095">
    <property type="protein sequence ID" value="EDW79030.2"/>
    <property type="molecule type" value="Genomic_DNA"/>
</dbReference>
<proteinExistence type="predicted"/>
<evidence type="ECO:0000313" key="4">
    <source>
        <dbReference type="Proteomes" id="UP000007798"/>
    </source>
</evidence>
<evidence type="ECO:0000256" key="1">
    <source>
        <dbReference type="SAM" id="MobiDB-lite"/>
    </source>
</evidence>
<protein>
    <recommendedName>
        <fullName evidence="2">Smr domain-containing protein</fullName>
    </recommendedName>
</protein>
<feature type="region of interest" description="Disordered" evidence="1">
    <location>
        <begin position="339"/>
        <end position="369"/>
    </location>
</feature>
<dbReference type="eggNOG" id="KOG2401">
    <property type="taxonomic scope" value="Eukaryota"/>
</dbReference>
<dbReference type="InterPro" id="IPR036063">
    <property type="entry name" value="Smr_dom_sf"/>
</dbReference>
<dbReference type="InParanoid" id="B4N4F6"/>
<feature type="region of interest" description="Disordered" evidence="1">
    <location>
        <begin position="565"/>
        <end position="597"/>
    </location>
</feature>
<sequence length="770" mass="86346">MNSIKNTKYTVPLPQLRKQPPLPALPAAPPPAAPPTPTPTSVSATTPTIASSSTINTSATTIVANEENISPNSSCFKLNANASSWLPYEQNATNYWFQNDSQVDPIPEIFPPLNSSYNNKSSSALNETSILDLLRDDQEKKQTDDDDETAISSLLQRHSLDCPNEASGFVILRQMYANKHVTGLWDLYVKCKGDVDWAVDILIKESELNAESTQDYQEDGLSPDEFQCDCSNLATGIDGFVVATTAESDVMAATATVPLPIQSPAAAPKLMPKPQRQQRCRRNNGSMANTNTKELQLQIQNCFTLGDDQYSEHTRKIRDIRNGILDLSLPLPTAMIANAPGGVGGGSPAMETQTQTQPTQEDDDNEDPEENTLLEIDLGETLIKQLRTHCHYEGEMLPPDQELPHTKVFIPRHLVKQLHMLWMESVFNQLEEQRHQTKRDDEQFARLLQNPKYAEYTESPSNVNELLDMEMALTIYQSELLAEKQAAEQRQQQRPNDIATHLTKMKLCEKFPDIPKNTMLEIFESTGCNYGKTVELIDSEVKSELSGAELYKQVVLESEKLNAQVAREENQPQQQQQQQQQSRSRSSSSSNRAVPVLSEDAKRAALRDFEETRNMAAHHSQLKAECYLKAKQAIQQGNGSVALYYSEIAQLHKTKIDAFNHRAANSIIEVHKHTQNNPDLLDLHYLHADEAISCLDIFLDHHITGLRNSTRVYKHVFIITGRGLHSANGVSTIKNKVKTRLGERRLRWQEVNPGLLRVKVFSASRHAKNI</sequence>
<dbReference type="PANTHER" id="PTHR46535:SF1">
    <property type="entry name" value="NEDD4-BINDING PROTEIN 2"/>
    <property type="match status" value="1"/>
</dbReference>
<name>B4N4F6_DROWI</name>
<dbReference type="GO" id="GO:0004519">
    <property type="term" value="F:endonuclease activity"/>
    <property type="evidence" value="ECO:0007669"/>
    <property type="project" value="TreeGrafter"/>
</dbReference>
<reference evidence="3 4" key="1">
    <citation type="journal article" date="2007" name="Nature">
        <title>Evolution of genes and genomes on the Drosophila phylogeny.</title>
        <authorList>
            <consortium name="Drosophila 12 Genomes Consortium"/>
            <person name="Clark A.G."/>
            <person name="Eisen M.B."/>
            <person name="Smith D.R."/>
            <person name="Bergman C.M."/>
            <person name="Oliver B."/>
            <person name="Markow T.A."/>
            <person name="Kaufman T.C."/>
            <person name="Kellis M."/>
            <person name="Gelbart W."/>
            <person name="Iyer V.N."/>
            <person name="Pollard D.A."/>
            <person name="Sackton T.B."/>
            <person name="Larracuente A.M."/>
            <person name="Singh N.D."/>
            <person name="Abad J.P."/>
            <person name="Abt D.N."/>
            <person name="Adryan B."/>
            <person name="Aguade M."/>
            <person name="Akashi H."/>
            <person name="Anderson W.W."/>
            <person name="Aquadro C.F."/>
            <person name="Ardell D.H."/>
            <person name="Arguello R."/>
            <person name="Artieri C.G."/>
            <person name="Barbash D.A."/>
            <person name="Barker D."/>
            <person name="Barsanti P."/>
            <person name="Batterham P."/>
            <person name="Batzoglou S."/>
            <person name="Begun D."/>
            <person name="Bhutkar A."/>
            <person name="Blanco E."/>
            <person name="Bosak S.A."/>
            <person name="Bradley R.K."/>
            <person name="Brand A.D."/>
            <person name="Brent M.R."/>
            <person name="Brooks A.N."/>
            <person name="Brown R.H."/>
            <person name="Butlin R.K."/>
            <person name="Caggese C."/>
            <person name="Calvi B.R."/>
            <person name="Bernardo de Carvalho A."/>
            <person name="Caspi A."/>
            <person name="Castrezana S."/>
            <person name="Celniker S.E."/>
            <person name="Chang J.L."/>
            <person name="Chapple C."/>
            <person name="Chatterji S."/>
            <person name="Chinwalla A."/>
            <person name="Civetta A."/>
            <person name="Clifton S.W."/>
            <person name="Comeron J.M."/>
            <person name="Costello J.C."/>
            <person name="Coyne J.A."/>
            <person name="Daub J."/>
            <person name="David R.G."/>
            <person name="Delcher A.L."/>
            <person name="Delehaunty K."/>
            <person name="Do C.B."/>
            <person name="Ebling H."/>
            <person name="Edwards K."/>
            <person name="Eickbush T."/>
            <person name="Evans J.D."/>
            <person name="Filipski A."/>
            <person name="Findeiss S."/>
            <person name="Freyhult E."/>
            <person name="Fulton L."/>
            <person name="Fulton R."/>
            <person name="Garcia A.C."/>
            <person name="Gardiner A."/>
            <person name="Garfield D.A."/>
            <person name="Garvin B.E."/>
            <person name="Gibson G."/>
            <person name="Gilbert D."/>
            <person name="Gnerre S."/>
            <person name="Godfrey J."/>
            <person name="Good R."/>
            <person name="Gotea V."/>
            <person name="Gravely B."/>
            <person name="Greenberg A.J."/>
            <person name="Griffiths-Jones S."/>
            <person name="Gross S."/>
            <person name="Guigo R."/>
            <person name="Gustafson E.A."/>
            <person name="Haerty W."/>
            <person name="Hahn M.W."/>
            <person name="Halligan D.L."/>
            <person name="Halpern A.L."/>
            <person name="Halter G.M."/>
            <person name="Han M.V."/>
            <person name="Heger A."/>
            <person name="Hillier L."/>
            <person name="Hinrichs A.S."/>
            <person name="Holmes I."/>
            <person name="Hoskins R.A."/>
            <person name="Hubisz M.J."/>
            <person name="Hultmark D."/>
            <person name="Huntley M.A."/>
            <person name="Jaffe D.B."/>
            <person name="Jagadeeshan S."/>
            <person name="Jeck W.R."/>
            <person name="Johnson J."/>
            <person name="Jones C.D."/>
            <person name="Jordan W.C."/>
            <person name="Karpen G.H."/>
            <person name="Kataoka E."/>
            <person name="Keightley P.D."/>
            <person name="Kheradpour P."/>
            <person name="Kirkness E.F."/>
            <person name="Koerich L.B."/>
            <person name="Kristiansen K."/>
            <person name="Kudrna D."/>
            <person name="Kulathinal R.J."/>
            <person name="Kumar S."/>
            <person name="Kwok R."/>
            <person name="Lander E."/>
            <person name="Langley C.H."/>
            <person name="Lapoint R."/>
            <person name="Lazzaro B.P."/>
            <person name="Lee S.J."/>
            <person name="Levesque L."/>
            <person name="Li R."/>
            <person name="Lin C.F."/>
            <person name="Lin M.F."/>
            <person name="Lindblad-Toh K."/>
            <person name="Llopart A."/>
            <person name="Long M."/>
            <person name="Low L."/>
            <person name="Lozovsky E."/>
            <person name="Lu J."/>
            <person name="Luo M."/>
            <person name="Machado C.A."/>
            <person name="Makalowski W."/>
            <person name="Marzo M."/>
            <person name="Matsuda M."/>
            <person name="Matzkin L."/>
            <person name="McAllister B."/>
            <person name="McBride C.S."/>
            <person name="McKernan B."/>
            <person name="McKernan K."/>
            <person name="Mendez-Lago M."/>
            <person name="Minx P."/>
            <person name="Mollenhauer M.U."/>
            <person name="Montooth K."/>
            <person name="Mount S.M."/>
            <person name="Mu X."/>
            <person name="Myers E."/>
            <person name="Negre B."/>
            <person name="Newfeld S."/>
            <person name="Nielsen R."/>
            <person name="Noor M.A."/>
            <person name="O'Grady P."/>
            <person name="Pachter L."/>
            <person name="Papaceit M."/>
            <person name="Parisi M.J."/>
            <person name="Parisi M."/>
            <person name="Parts L."/>
            <person name="Pedersen J.S."/>
            <person name="Pesole G."/>
            <person name="Phillippy A.M."/>
            <person name="Ponting C.P."/>
            <person name="Pop M."/>
            <person name="Porcelli D."/>
            <person name="Powell J.R."/>
            <person name="Prohaska S."/>
            <person name="Pruitt K."/>
            <person name="Puig M."/>
            <person name="Quesneville H."/>
            <person name="Ram K.R."/>
            <person name="Rand D."/>
            <person name="Rasmussen M.D."/>
            <person name="Reed L.K."/>
            <person name="Reenan R."/>
            <person name="Reily A."/>
            <person name="Remington K.A."/>
            <person name="Rieger T.T."/>
            <person name="Ritchie M.G."/>
            <person name="Robin C."/>
            <person name="Rogers Y.H."/>
            <person name="Rohde C."/>
            <person name="Rozas J."/>
            <person name="Rubenfield M.J."/>
            <person name="Ruiz A."/>
            <person name="Russo S."/>
            <person name="Salzberg S.L."/>
            <person name="Sanchez-Gracia A."/>
            <person name="Saranga D.J."/>
            <person name="Sato H."/>
            <person name="Schaeffer S.W."/>
            <person name="Schatz M.C."/>
            <person name="Schlenke T."/>
            <person name="Schwartz R."/>
            <person name="Segarra C."/>
            <person name="Singh R.S."/>
            <person name="Sirot L."/>
            <person name="Sirota M."/>
            <person name="Sisneros N.B."/>
            <person name="Smith C.D."/>
            <person name="Smith T.F."/>
            <person name="Spieth J."/>
            <person name="Stage D.E."/>
            <person name="Stark A."/>
            <person name="Stephan W."/>
            <person name="Strausberg R.L."/>
            <person name="Strempel S."/>
            <person name="Sturgill D."/>
            <person name="Sutton G."/>
            <person name="Sutton G.G."/>
            <person name="Tao W."/>
            <person name="Teichmann S."/>
            <person name="Tobari Y.N."/>
            <person name="Tomimura Y."/>
            <person name="Tsolas J.M."/>
            <person name="Valente V.L."/>
            <person name="Venter E."/>
            <person name="Venter J.C."/>
            <person name="Vicario S."/>
            <person name="Vieira F.G."/>
            <person name="Vilella A.J."/>
            <person name="Villasante A."/>
            <person name="Walenz B."/>
            <person name="Wang J."/>
            <person name="Wasserman M."/>
            <person name="Watts T."/>
            <person name="Wilson D."/>
            <person name="Wilson R.K."/>
            <person name="Wing R.A."/>
            <person name="Wolfner M.F."/>
            <person name="Wong A."/>
            <person name="Wong G.K."/>
            <person name="Wu C.I."/>
            <person name="Wu G."/>
            <person name="Yamamoto D."/>
            <person name="Yang H.P."/>
            <person name="Yang S.P."/>
            <person name="Yorke J.A."/>
            <person name="Yoshida K."/>
            <person name="Zdobnov E."/>
            <person name="Zhang P."/>
            <person name="Zhang Y."/>
            <person name="Zimin A.V."/>
            <person name="Baldwin J."/>
            <person name="Abdouelleil A."/>
            <person name="Abdulkadir J."/>
            <person name="Abebe A."/>
            <person name="Abera B."/>
            <person name="Abreu J."/>
            <person name="Acer S.C."/>
            <person name="Aftuck L."/>
            <person name="Alexander A."/>
            <person name="An P."/>
            <person name="Anderson E."/>
            <person name="Anderson S."/>
            <person name="Arachi H."/>
            <person name="Azer M."/>
            <person name="Bachantsang P."/>
            <person name="Barry A."/>
            <person name="Bayul T."/>
            <person name="Berlin A."/>
            <person name="Bessette D."/>
            <person name="Bloom T."/>
            <person name="Blye J."/>
            <person name="Boguslavskiy L."/>
            <person name="Bonnet C."/>
            <person name="Boukhgalter B."/>
            <person name="Bourzgui I."/>
            <person name="Brown A."/>
            <person name="Cahill P."/>
            <person name="Channer S."/>
            <person name="Cheshatsang Y."/>
            <person name="Chuda L."/>
            <person name="Citroen M."/>
            <person name="Collymore A."/>
            <person name="Cooke P."/>
            <person name="Costello M."/>
            <person name="D'Aco K."/>
            <person name="Daza R."/>
            <person name="De Haan G."/>
            <person name="DeGray S."/>
            <person name="DeMaso C."/>
            <person name="Dhargay N."/>
            <person name="Dooley K."/>
            <person name="Dooley E."/>
            <person name="Doricent M."/>
            <person name="Dorje P."/>
            <person name="Dorjee K."/>
            <person name="Dupes A."/>
            <person name="Elong R."/>
            <person name="Falk J."/>
            <person name="Farina A."/>
            <person name="Faro S."/>
            <person name="Ferguson D."/>
            <person name="Fisher S."/>
            <person name="Foley C.D."/>
            <person name="Franke A."/>
            <person name="Friedrich D."/>
            <person name="Gadbois L."/>
            <person name="Gearin G."/>
            <person name="Gearin C.R."/>
            <person name="Giannoukos G."/>
            <person name="Goode T."/>
            <person name="Graham J."/>
            <person name="Grandbois E."/>
            <person name="Grewal S."/>
            <person name="Gyaltsen K."/>
            <person name="Hafez N."/>
            <person name="Hagos B."/>
            <person name="Hall J."/>
            <person name="Henson C."/>
            <person name="Hollinger A."/>
            <person name="Honan T."/>
            <person name="Huard M.D."/>
            <person name="Hughes L."/>
            <person name="Hurhula B."/>
            <person name="Husby M.E."/>
            <person name="Kamat A."/>
            <person name="Kanga B."/>
            <person name="Kashin S."/>
            <person name="Khazanovich D."/>
            <person name="Kisner P."/>
            <person name="Lance K."/>
            <person name="Lara M."/>
            <person name="Lee W."/>
            <person name="Lennon N."/>
            <person name="Letendre F."/>
            <person name="LeVine R."/>
            <person name="Lipovsky A."/>
            <person name="Liu X."/>
            <person name="Liu J."/>
            <person name="Liu S."/>
            <person name="Lokyitsang T."/>
            <person name="Lokyitsang Y."/>
            <person name="Lubonja R."/>
            <person name="Lui A."/>
            <person name="MacDonald P."/>
            <person name="Magnisalis V."/>
            <person name="Maru K."/>
            <person name="Matthews C."/>
            <person name="McCusker W."/>
            <person name="McDonough S."/>
            <person name="Mehta T."/>
            <person name="Meldrim J."/>
            <person name="Meneus L."/>
            <person name="Mihai O."/>
            <person name="Mihalev A."/>
            <person name="Mihova T."/>
            <person name="Mittelman R."/>
            <person name="Mlenga V."/>
            <person name="Montmayeur A."/>
            <person name="Mulrain L."/>
            <person name="Navidi A."/>
            <person name="Naylor J."/>
            <person name="Negash T."/>
            <person name="Nguyen T."/>
            <person name="Nguyen N."/>
            <person name="Nicol R."/>
            <person name="Norbu C."/>
            <person name="Norbu N."/>
            <person name="Novod N."/>
            <person name="O'Neill B."/>
            <person name="Osman S."/>
            <person name="Markiewicz E."/>
            <person name="Oyono O.L."/>
            <person name="Patti C."/>
            <person name="Phunkhang P."/>
            <person name="Pierre F."/>
            <person name="Priest M."/>
            <person name="Raghuraman S."/>
            <person name="Rege F."/>
            <person name="Reyes R."/>
            <person name="Rise C."/>
            <person name="Rogov P."/>
            <person name="Ross K."/>
            <person name="Ryan E."/>
            <person name="Settipalli S."/>
            <person name="Shea T."/>
            <person name="Sherpa N."/>
            <person name="Shi L."/>
            <person name="Shih D."/>
            <person name="Sparrow T."/>
            <person name="Spaulding J."/>
            <person name="Stalker J."/>
            <person name="Stange-Thomann N."/>
            <person name="Stavropoulos S."/>
            <person name="Stone C."/>
            <person name="Strader C."/>
            <person name="Tesfaye S."/>
            <person name="Thomson T."/>
            <person name="Thoulutsang Y."/>
            <person name="Thoulutsang D."/>
            <person name="Topham K."/>
            <person name="Topping I."/>
            <person name="Tsamla T."/>
            <person name="Vassiliev H."/>
            <person name="Vo A."/>
            <person name="Wangchuk T."/>
            <person name="Wangdi T."/>
            <person name="Weiand M."/>
            <person name="Wilkinson J."/>
            <person name="Wilson A."/>
            <person name="Yadav S."/>
            <person name="Young G."/>
            <person name="Yu Q."/>
            <person name="Zembek L."/>
            <person name="Zhong D."/>
            <person name="Zimmer A."/>
            <person name="Zwirko Z."/>
            <person name="Jaffe D.B."/>
            <person name="Alvarez P."/>
            <person name="Brockman W."/>
            <person name="Butler J."/>
            <person name="Chin C."/>
            <person name="Gnerre S."/>
            <person name="Grabherr M."/>
            <person name="Kleber M."/>
            <person name="Mauceli E."/>
            <person name="MacCallum I."/>
        </authorList>
    </citation>
    <scope>NUCLEOTIDE SEQUENCE [LARGE SCALE GENOMIC DNA]</scope>
    <source>
        <strain evidence="4">Tucson 14030-0811.24</strain>
    </source>
</reference>
<dbReference type="STRING" id="7260.B4N4F6"/>
<dbReference type="FunCoup" id="B4N4F6">
    <property type="interactions" value="17"/>
</dbReference>
<dbReference type="GO" id="GO:0005634">
    <property type="term" value="C:nucleus"/>
    <property type="evidence" value="ECO:0007669"/>
    <property type="project" value="TreeGrafter"/>
</dbReference>
<dbReference type="InterPro" id="IPR052772">
    <property type="entry name" value="Endo/PolyKinase_Domain-Protein"/>
</dbReference>
<dbReference type="OrthoDB" id="3231855at2759"/>
<dbReference type="HOGENOM" id="CLU_013820_0_0_1"/>
<dbReference type="AlphaFoldDB" id="B4N4F6"/>
<gene>
    <name evidence="3" type="primary">Dwil\GK12132</name>
    <name evidence="3" type="ORF">Dwil_GK12132</name>
</gene>
<feature type="region of interest" description="Disordered" evidence="1">
    <location>
        <begin position="1"/>
        <end position="51"/>
    </location>
</feature>
<dbReference type="InterPro" id="IPR002625">
    <property type="entry name" value="Smr_dom"/>
</dbReference>
<accession>B4N4F6</accession>
<dbReference type="Gene3D" id="3.30.1370.110">
    <property type="match status" value="1"/>
</dbReference>
<dbReference type="InterPro" id="IPR013899">
    <property type="entry name" value="DUF1771"/>
</dbReference>
<dbReference type="PROSITE" id="PS50828">
    <property type="entry name" value="SMR"/>
    <property type="match status" value="1"/>
</dbReference>
<dbReference type="SMART" id="SM01162">
    <property type="entry name" value="DUF1771"/>
    <property type="match status" value="1"/>
</dbReference>
<keyword evidence="4" id="KW-1185">Reference proteome</keyword>
<dbReference type="PANTHER" id="PTHR46535">
    <property type="entry name" value="NEDD4-BINDING PROTEIN 2"/>
    <property type="match status" value="1"/>
</dbReference>
<feature type="domain" description="Smr" evidence="2">
    <location>
        <begin position="681"/>
        <end position="761"/>
    </location>
</feature>
<dbReference type="SMART" id="SM00463">
    <property type="entry name" value="SMR"/>
    <property type="match status" value="1"/>
</dbReference>
<dbReference type="Pfam" id="PF08590">
    <property type="entry name" value="DUF1771"/>
    <property type="match status" value="1"/>
</dbReference>
<evidence type="ECO:0000313" key="3">
    <source>
        <dbReference type="EMBL" id="EDW79030.2"/>
    </source>
</evidence>
<evidence type="ECO:0000259" key="2">
    <source>
        <dbReference type="PROSITE" id="PS50828"/>
    </source>
</evidence>
<organism evidence="3 4">
    <name type="scientific">Drosophila willistoni</name>
    <name type="common">Fruit fly</name>
    <dbReference type="NCBI Taxonomy" id="7260"/>
    <lineage>
        <taxon>Eukaryota</taxon>
        <taxon>Metazoa</taxon>
        <taxon>Ecdysozoa</taxon>
        <taxon>Arthropoda</taxon>
        <taxon>Hexapoda</taxon>
        <taxon>Insecta</taxon>
        <taxon>Pterygota</taxon>
        <taxon>Neoptera</taxon>
        <taxon>Endopterygota</taxon>
        <taxon>Diptera</taxon>
        <taxon>Brachycera</taxon>
        <taxon>Muscomorpha</taxon>
        <taxon>Ephydroidea</taxon>
        <taxon>Drosophilidae</taxon>
        <taxon>Drosophila</taxon>
        <taxon>Sophophora</taxon>
    </lineage>
</organism>
<feature type="compositionally biased region" description="Acidic residues" evidence="1">
    <location>
        <begin position="360"/>
        <end position="369"/>
    </location>
</feature>
<dbReference type="Proteomes" id="UP000007798">
    <property type="component" value="Unassembled WGS sequence"/>
</dbReference>